<evidence type="ECO:0000259" key="2">
    <source>
        <dbReference type="Pfam" id="PF00291"/>
    </source>
</evidence>
<dbReference type="InterPro" id="IPR001926">
    <property type="entry name" value="TrpB-like_PALP"/>
</dbReference>
<comment type="caution">
    <text evidence="3">The sequence shown here is derived from an EMBL/GenBank/DDBJ whole genome shotgun (WGS) entry which is preliminary data.</text>
</comment>
<dbReference type="PANTHER" id="PTHR10314">
    <property type="entry name" value="CYSTATHIONINE BETA-SYNTHASE"/>
    <property type="match status" value="1"/>
</dbReference>
<dbReference type="InterPro" id="IPR001216">
    <property type="entry name" value="P-phosphate_BS"/>
</dbReference>
<dbReference type="EMBL" id="DTBP01000032">
    <property type="protein sequence ID" value="HGQ74289.1"/>
    <property type="molecule type" value="Genomic_DNA"/>
</dbReference>
<proteinExistence type="predicted"/>
<dbReference type="GO" id="GO:0006535">
    <property type="term" value="P:cysteine biosynthetic process from serine"/>
    <property type="evidence" value="ECO:0007669"/>
    <property type="project" value="InterPro"/>
</dbReference>
<gene>
    <name evidence="3" type="ORF">ENU20_04360</name>
</gene>
<accession>A0A7C4NQ10</accession>
<dbReference type="AlphaFoldDB" id="A0A7C4NQ10"/>
<organism evidence="3">
    <name type="scientific">Staphylothermus marinus</name>
    <dbReference type="NCBI Taxonomy" id="2280"/>
    <lineage>
        <taxon>Archaea</taxon>
        <taxon>Thermoproteota</taxon>
        <taxon>Thermoprotei</taxon>
        <taxon>Desulfurococcales</taxon>
        <taxon>Desulfurococcaceae</taxon>
        <taxon>Staphylothermus</taxon>
    </lineage>
</organism>
<feature type="domain" description="Tryptophan synthase beta chain-like PALP" evidence="2">
    <location>
        <begin position="108"/>
        <end position="379"/>
    </location>
</feature>
<dbReference type="SUPFAM" id="SSF53686">
    <property type="entry name" value="Tryptophan synthase beta subunit-like PLP-dependent enzymes"/>
    <property type="match status" value="1"/>
</dbReference>
<sequence>MKFVDLEVFEKRLKLLPLEDYIDLLEVTIRKWRTKPIVLSEGSPFTEEDSRVLNTLWSLGTKYVPVIEHEVDVEHEVSLDELDVFHNVRGDPVRVYENVESLVSRDLPTPLVMLKSLSNSRVRVWAKLEWYHPFSLSIKDRIAWYMLVNALKTGRVSSGVIYEPTSANTGLGLVGLANYYGLKTRVYLPYTTQKCMDYIFATLGAEVVRKQVPITTAMINSVLQEAGRDGAVVLNQFENDLNFIVHLKYTAKEIDYQLRSIKTTPNAVIGGLGTSGHVSAISVYFKNRYENVKIFAVQPSEESIIPGIRRVETGMKWIRIARIDKIIDVSLEEAFQGIIHVAKKDGILIGFSGGAVIHALNELISNGEVEGDVVAVIPDHGVKYIELMQSILTKTCPDAPYTD</sequence>
<protein>
    <submittedName>
        <fullName evidence="3">Pyridoxal-phosphate dependent enzyme</fullName>
    </submittedName>
</protein>
<dbReference type="InterPro" id="IPR050214">
    <property type="entry name" value="Cys_Synth/Cystath_Beta-Synth"/>
</dbReference>
<dbReference type="InterPro" id="IPR036052">
    <property type="entry name" value="TrpB-like_PALP_sf"/>
</dbReference>
<comment type="cofactor">
    <cofactor evidence="1">
        <name>pyridoxal 5'-phosphate</name>
        <dbReference type="ChEBI" id="CHEBI:597326"/>
    </cofactor>
</comment>
<evidence type="ECO:0000313" key="3">
    <source>
        <dbReference type="EMBL" id="HGQ74289.1"/>
    </source>
</evidence>
<evidence type="ECO:0000256" key="1">
    <source>
        <dbReference type="ARBA" id="ARBA00001933"/>
    </source>
</evidence>
<dbReference type="Gene3D" id="3.40.50.1100">
    <property type="match status" value="2"/>
</dbReference>
<dbReference type="PROSITE" id="PS00901">
    <property type="entry name" value="CYS_SYNTHASE"/>
    <property type="match status" value="1"/>
</dbReference>
<reference evidence="3" key="1">
    <citation type="journal article" date="2020" name="mSystems">
        <title>Genome- and Community-Level Interaction Insights into Carbon Utilization and Element Cycling Functions of Hydrothermarchaeota in Hydrothermal Sediment.</title>
        <authorList>
            <person name="Zhou Z."/>
            <person name="Liu Y."/>
            <person name="Xu W."/>
            <person name="Pan J."/>
            <person name="Luo Z.H."/>
            <person name="Li M."/>
        </authorList>
    </citation>
    <scope>NUCLEOTIDE SEQUENCE [LARGE SCALE GENOMIC DNA]</scope>
    <source>
        <strain evidence="3">SpSt-648</strain>
    </source>
</reference>
<dbReference type="Pfam" id="PF00291">
    <property type="entry name" value="PALP"/>
    <property type="match status" value="1"/>
</dbReference>
<name>A0A7C4NQ10_STAMA</name>